<name>A0ACD5YAM5_AVESA</name>
<evidence type="ECO:0000313" key="2">
    <source>
        <dbReference type="Proteomes" id="UP001732700"/>
    </source>
</evidence>
<dbReference type="EnsemblPlants" id="AVESA.00010b.r2.5DG0942730.1">
    <property type="protein sequence ID" value="AVESA.00010b.r2.5DG0942730.1.CDS.1"/>
    <property type="gene ID" value="AVESA.00010b.r2.5DG0942730"/>
</dbReference>
<evidence type="ECO:0000313" key="1">
    <source>
        <dbReference type="EnsemblPlants" id="AVESA.00010b.r2.5DG0942730.1.CDS.1"/>
    </source>
</evidence>
<reference evidence="1" key="1">
    <citation type="submission" date="2021-05" db="EMBL/GenBank/DDBJ databases">
        <authorList>
            <person name="Scholz U."/>
            <person name="Mascher M."/>
            <person name="Fiebig A."/>
        </authorList>
    </citation>
    <scope>NUCLEOTIDE SEQUENCE [LARGE SCALE GENOMIC DNA]</scope>
</reference>
<dbReference type="Proteomes" id="UP001732700">
    <property type="component" value="Chromosome 5D"/>
</dbReference>
<keyword evidence="2" id="KW-1185">Reference proteome</keyword>
<sequence length="390" mass="42598">MAPAAPWADLHRELLESVAAADGLSLRDYTCLRGVCTAWRSALETPSYPCLLALANDKGRHHSASVYSLPMRRSFHLHTASSALDDSRDRALCVHLRAPVVGRARVVGSSNGRFAVAVDQECTYSLSAAFLSCRTSRIFVLDPRSGKEVELAAPATSIGPCYDHPGYEYVSKVVFAPAPYDRKNVAYVDITRSRKKWTTIDVVTRSGEFLDDLAFGEYGKLYCVASNGAVHVLRIPGGDGGHTGENSPVVEPLPTLVYNPEPAASAFVPPYNIASTLSTTKNLFFCHGSLYQVWRNNSATVTSGGYRMSAGEILVLRYDPGRWPCWDRVNDLGGCSVFIGKSCQEYATYIPLRAKGTIYSTGTGQICRKPPNIWGNTIYIYIHLTPPSNS</sequence>
<accession>A0ACD5YAM5</accession>
<proteinExistence type="predicted"/>
<organism evidence="1 2">
    <name type="scientific">Avena sativa</name>
    <name type="common">Oat</name>
    <dbReference type="NCBI Taxonomy" id="4498"/>
    <lineage>
        <taxon>Eukaryota</taxon>
        <taxon>Viridiplantae</taxon>
        <taxon>Streptophyta</taxon>
        <taxon>Embryophyta</taxon>
        <taxon>Tracheophyta</taxon>
        <taxon>Spermatophyta</taxon>
        <taxon>Magnoliopsida</taxon>
        <taxon>Liliopsida</taxon>
        <taxon>Poales</taxon>
        <taxon>Poaceae</taxon>
        <taxon>BOP clade</taxon>
        <taxon>Pooideae</taxon>
        <taxon>Poodae</taxon>
        <taxon>Poeae</taxon>
        <taxon>Poeae Chloroplast Group 1 (Aveneae type)</taxon>
        <taxon>Aveninae</taxon>
        <taxon>Avena</taxon>
    </lineage>
</organism>
<reference evidence="1" key="2">
    <citation type="submission" date="2025-09" db="UniProtKB">
        <authorList>
            <consortium name="EnsemblPlants"/>
        </authorList>
    </citation>
    <scope>IDENTIFICATION</scope>
</reference>
<protein>
    <submittedName>
        <fullName evidence="1">Uncharacterized protein</fullName>
    </submittedName>
</protein>